<dbReference type="SUPFAM" id="SSF89095">
    <property type="entry name" value="GatB/YqeY motif"/>
    <property type="match status" value="1"/>
</dbReference>
<dbReference type="EMBL" id="JABFXE010000710">
    <property type="protein sequence ID" value="NUQ90118.1"/>
    <property type="molecule type" value="Genomic_DNA"/>
</dbReference>
<comment type="caution">
    <text evidence="6">The sequence shown here is derived from an EMBL/GenBank/DDBJ whole genome shotgun (WGS) entry which is preliminary data.</text>
</comment>
<reference evidence="6 7" key="1">
    <citation type="submission" date="2020-05" db="EMBL/GenBank/DDBJ databases">
        <title>DNA-SIP metagenomic assembled genomes.</title>
        <authorList>
            <person name="Yu J."/>
        </authorList>
    </citation>
    <scope>NUCLEOTIDE SEQUENCE [LARGE SCALE GENOMIC DNA]</scope>
    <source>
        <strain evidence="6">Bin5.27</strain>
    </source>
</reference>
<dbReference type="GO" id="GO:0016884">
    <property type="term" value="F:carbon-nitrogen ligase activity, with glutamine as amido-N-donor"/>
    <property type="evidence" value="ECO:0007669"/>
    <property type="project" value="InterPro"/>
</dbReference>
<dbReference type="Gene3D" id="1.10.10.410">
    <property type="match status" value="1"/>
</dbReference>
<accession>A0A850CDU7</accession>
<organism evidence="6 7">
    <name type="scientific">Glycomyces artemisiae</name>
    <dbReference type="NCBI Taxonomy" id="1076443"/>
    <lineage>
        <taxon>Bacteria</taxon>
        <taxon>Bacillati</taxon>
        <taxon>Actinomycetota</taxon>
        <taxon>Actinomycetes</taxon>
        <taxon>Glycomycetales</taxon>
        <taxon>Glycomycetaceae</taxon>
        <taxon>Glycomyces</taxon>
    </lineage>
</organism>
<dbReference type="InterPro" id="IPR018027">
    <property type="entry name" value="Asn/Gln_amidotransferase"/>
</dbReference>
<dbReference type="InterPro" id="IPR023168">
    <property type="entry name" value="GatB_Yqey_C_2"/>
</dbReference>
<gene>
    <name evidence="6" type="ORF">HOQ43_16855</name>
</gene>
<proteinExistence type="predicted"/>
<evidence type="ECO:0000256" key="4">
    <source>
        <dbReference type="ARBA" id="ARBA00022917"/>
    </source>
</evidence>
<evidence type="ECO:0000313" key="6">
    <source>
        <dbReference type="EMBL" id="NUQ90118.1"/>
    </source>
</evidence>
<evidence type="ECO:0000259" key="5">
    <source>
        <dbReference type="Pfam" id="PF02637"/>
    </source>
</evidence>
<dbReference type="InterPro" id="IPR003789">
    <property type="entry name" value="Asn/Gln_tRNA_amidoTrase-B-like"/>
</dbReference>
<protein>
    <recommendedName>
        <fullName evidence="5">Asn/Gln amidotransferase domain-containing protein</fullName>
    </recommendedName>
</protein>
<sequence length="39" mass="3921">KIRGGTHAAAGVLIGAVMMATKGQADAGTVRQIILDKLS</sequence>
<dbReference type="GO" id="GO:0005524">
    <property type="term" value="F:ATP binding"/>
    <property type="evidence" value="ECO:0007669"/>
    <property type="project" value="UniProtKB-KW"/>
</dbReference>
<feature type="domain" description="Asn/Gln amidotransferase" evidence="5">
    <location>
        <begin position="1"/>
        <end position="38"/>
    </location>
</feature>
<evidence type="ECO:0000313" key="7">
    <source>
        <dbReference type="Proteomes" id="UP000574690"/>
    </source>
</evidence>
<keyword evidence="1" id="KW-0436">Ligase</keyword>
<dbReference type="AlphaFoldDB" id="A0A850CDU7"/>
<keyword evidence="2" id="KW-0547">Nucleotide-binding</keyword>
<keyword evidence="3" id="KW-0067">ATP-binding</keyword>
<keyword evidence="4" id="KW-0648">Protein biosynthesis</keyword>
<dbReference type="Pfam" id="PF02637">
    <property type="entry name" value="GatB_Yqey"/>
    <property type="match status" value="1"/>
</dbReference>
<dbReference type="Proteomes" id="UP000574690">
    <property type="component" value="Unassembled WGS sequence"/>
</dbReference>
<evidence type="ECO:0000256" key="3">
    <source>
        <dbReference type="ARBA" id="ARBA00022840"/>
    </source>
</evidence>
<name>A0A850CDU7_9ACTN</name>
<dbReference type="GO" id="GO:0006412">
    <property type="term" value="P:translation"/>
    <property type="evidence" value="ECO:0007669"/>
    <property type="project" value="UniProtKB-KW"/>
</dbReference>
<evidence type="ECO:0000256" key="2">
    <source>
        <dbReference type="ARBA" id="ARBA00022741"/>
    </source>
</evidence>
<feature type="non-terminal residue" evidence="6">
    <location>
        <position position="1"/>
    </location>
</feature>
<evidence type="ECO:0000256" key="1">
    <source>
        <dbReference type="ARBA" id="ARBA00022598"/>
    </source>
</evidence>